<dbReference type="GO" id="GO:0005886">
    <property type="term" value="C:plasma membrane"/>
    <property type="evidence" value="ECO:0007669"/>
    <property type="project" value="UniProtKB-SubCell"/>
</dbReference>
<dbReference type="Pfam" id="PF01312">
    <property type="entry name" value="Bac_export_2"/>
    <property type="match status" value="1"/>
</dbReference>
<evidence type="ECO:0000256" key="5">
    <source>
        <dbReference type="ARBA" id="ARBA00022475"/>
    </source>
</evidence>
<feature type="transmembrane region" description="Helical" evidence="13">
    <location>
        <begin position="144"/>
        <end position="164"/>
    </location>
</feature>
<evidence type="ECO:0000256" key="8">
    <source>
        <dbReference type="ARBA" id="ARBA00022927"/>
    </source>
</evidence>
<feature type="transmembrane region" description="Helical" evidence="13">
    <location>
        <begin position="31"/>
        <end position="52"/>
    </location>
</feature>
<dbReference type="PRINTS" id="PR00950">
    <property type="entry name" value="TYPE3IMSPROT"/>
</dbReference>
<keyword evidence="15" id="KW-0966">Cell projection</keyword>
<evidence type="ECO:0000313" key="15">
    <source>
        <dbReference type="EMBL" id="MCK9684627.1"/>
    </source>
</evidence>
<keyword evidence="7 13" id="KW-1005">Bacterial flagellum biogenesis</keyword>
<dbReference type="RefSeq" id="WP_275680654.1">
    <property type="nucleotide sequence ID" value="NZ_JAJLJH010000001.1"/>
</dbReference>
<keyword evidence="15" id="KW-0969">Cilium</keyword>
<dbReference type="AlphaFoldDB" id="A0A9X1YFB6"/>
<evidence type="ECO:0000256" key="14">
    <source>
        <dbReference type="SAM" id="MobiDB-lite"/>
    </source>
</evidence>
<dbReference type="InterPro" id="IPR006135">
    <property type="entry name" value="T3SS_substrate_exporter"/>
</dbReference>
<dbReference type="InterPro" id="IPR006136">
    <property type="entry name" value="FlhB"/>
</dbReference>
<keyword evidence="11 13" id="KW-1006">Bacterial flagellum protein export</keyword>
<keyword evidence="8 13" id="KW-0653">Protein transport</keyword>
<accession>A0A9X1YFB6</accession>
<evidence type="ECO:0000313" key="16">
    <source>
        <dbReference type="Proteomes" id="UP001139353"/>
    </source>
</evidence>
<dbReference type="Proteomes" id="UP001139353">
    <property type="component" value="Unassembled WGS sequence"/>
</dbReference>
<evidence type="ECO:0000256" key="10">
    <source>
        <dbReference type="ARBA" id="ARBA00023136"/>
    </source>
</evidence>
<keyword evidence="4 13" id="KW-0813">Transport</keyword>
<comment type="caution">
    <text evidence="15">The sequence shown here is derived from an EMBL/GenBank/DDBJ whole genome shotgun (WGS) entry which is preliminary data.</text>
</comment>
<evidence type="ECO:0000256" key="11">
    <source>
        <dbReference type="ARBA" id="ARBA00023225"/>
    </source>
</evidence>
<evidence type="ECO:0000256" key="6">
    <source>
        <dbReference type="ARBA" id="ARBA00022692"/>
    </source>
</evidence>
<dbReference type="PANTHER" id="PTHR30531">
    <property type="entry name" value="FLAGELLAR BIOSYNTHETIC PROTEIN FLHB"/>
    <property type="match status" value="1"/>
</dbReference>
<evidence type="ECO:0000256" key="3">
    <source>
        <dbReference type="ARBA" id="ARBA00021622"/>
    </source>
</evidence>
<feature type="transmembrane region" description="Helical" evidence="13">
    <location>
        <begin position="88"/>
        <end position="109"/>
    </location>
</feature>
<evidence type="ECO:0000256" key="12">
    <source>
        <dbReference type="ARBA" id="ARBA00025078"/>
    </source>
</evidence>
<keyword evidence="5 13" id="KW-1003">Cell membrane</keyword>
<reference evidence="15" key="1">
    <citation type="submission" date="2021-11" db="EMBL/GenBank/DDBJ databases">
        <title>BS-T2-15 a new species belonging to the Comamonadaceae family isolated from the soil of a French oak forest.</title>
        <authorList>
            <person name="Mieszkin S."/>
            <person name="Alain K."/>
        </authorList>
    </citation>
    <scope>NUCLEOTIDE SEQUENCE</scope>
    <source>
        <strain evidence="15">BS-T2-15</strain>
    </source>
</reference>
<feature type="region of interest" description="Disordered" evidence="14">
    <location>
        <begin position="1"/>
        <end position="25"/>
    </location>
</feature>
<evidence type="ECO:0000256" key="2">
    <source>
        <dbReference type="ARBA" id="ARBA00010690"/>
    </source>
</evidence>
<evidence type="ECO:0000256" key="7">
    <source>
        <dbReference type="ARBA" id="ARBA00022795"/>
    </source>
</evidence>
<keyword evidence="6 13" id="KW-0812">Transmembrane</keyword>
<dbReference type="GO" id="GO:0009306">
    <property type="term" value="P:protein secretion"/>
    <property type="evidence" value="ECO:0007669"/>
    <property type="project" value="InterPro"/>
</dbReference>
<dbReference type="EMBL" id="JAJLJH010000001">
    <property type="protein sequence ID" value="MCK9684627.1"/>
    <property type="molecule type" value="Genomic_DNA"/>
</dbReference>
<comment type="subcellular location">
    <subcellularLocation>
        <location evidence="1">Cell membrane</location>
        <topology evidence="1">Multi-pass membrane protein</topology>
    </subcellularLocation>
</comment>
<keyword evidence="9 13" id="KW-1133">Transmembrane helix</keyword>
<evidence type="ECO:0000256" key="13">
    <source>
        <dbReference type="RuleBase" id="RU364091"/>
    </source>
</evidence>
<dbReference type="InterPro" id="IPR029025">
    <property type="entry name" value="T3SS_substrate_exporter_C"/>
</dbReference>
<evidence type="ECO:0000256" key="1">
    <source>
        <dbReference type="ARBA" id="ARBA00004651"/>
    </source>
</evidence>
<sequence>MADNADRNLPASAKKIRKARQEGNVPRSRDLGHFVAMGLAAALLFTAMPSLASYSQRLLADGLTFDHSVIASPQIAGEHAVGLFTRGFMVVLIVGGLFMVAGVVANIAFGGWNLTMKAVAPNFGKLNPIAGFGRLFNFHQLVTVLKASLLAIAVGFAGTMYLKAHFAELGGVLQADLPDGLATVGRTLAAGFLSMLLVLAAWAGFDVFWQKKTYMDKLKMSREEQKQEHKESEGNVEVKAKMKQKMREMAKRRMMKAVPAADIVVMNPTHYAVALKYDQEAAGAPRVVAKGTDRLAMRIRDLARDAGVPVLEAPPLARALYTHVEIDGEVPTVLFAAVAQVLAWVYQLRATPNLNLRAPNVNVPPELDPLTGGPKPKRRRPPRAASATAE</sequence>
<keyword evidence="15" id="KW-0282">Flagellum</keyword>
<feature type="transmembrane region" description="Helical" evidence="13">
    <location>
        <begin position="184"/>
        <end position="209"/>
    </location>
</feature>
<keyword evidence="16" id="KW-1185">Reference proteome</keyword>
<comment type="function">
    <text evidence="12 13">Required for formation of the rod structure in the basal body of the flagellar apparatus. Together with FliI and FliH, may constitute the export apparatus of flagellin.</text>
</comment>
<protein>
    <recommendedName>
        <fullName evidence="3 13">Flagellar biosynthetic protein FlhB</fullName>
    </recommendedName>
</protein>
<dbReference type="GO" id="GO:0044780">
    <property type="term" value="P:bacterial-type flagellum assembly"/>
    <property type="evidence" value="ECO:0007669"/>
    <property type="project" value="InterPro"/>
</dbReference>
<feature type="region of interest" description="Disordered" evidence="14">
    <location>
        <begin position="357"/>
        <end position="390"/>
    </location>
</feature>
<organism evidence="15 16">
    <name type="scientific">Scleromatobacter humisilvae</name>
    <dbReference type="NCBI Taxonomy" id="2897159"/>
    <lineage>
        <taxon>Bacteria</taxon>
        <taxon>Pseudomonadati</taxon>
        <taxon>Pseudomonadota</taxon>
        <taxon>Betaproteobacteria</taxon>
        <taxon>Burkholderiales</taxon>
        <taxon>Sphaerotilaceae</taxon>
        <taxon>Scleromatobacter</taxon>
    </lineage>
</organism>
<evidence type="ECO:0000256" key="9">
    <source>
        <dbReference type="ARBA" id="ARBA00022989"/>
    </source>
</evidence>
<dbReference type="Gene3D" id="3.40.1690.10">
    <property type="entry name" value="secretion proteins EscU"/>
    <property type="match status" value="1"/>
</dbReference>
<gene>
    <name evidence="13 15" type="primary">flhB</name>
    <name evidence="15" type="ORF">LPC04_02780</name>
</gene>
<proteinExistence type="inferred from homology"/>
<keyword evidence="10 13" id="KW-0472">Membrane</keyword>
<evidence type="ECO:0000256" key="4">
    <source>
        <dbReference type="ARBA" id="ARBA00022448"/>
    </source>
</evidence>
<dbReference type="FunFam" id="3.40.1690.10:FF:000001">
    <property type="entry name" value="Flagellar biosynthetic protein FlhB"/>
    <property type="match status" value="1"/>
</dbReference>
<comment type="similarity">
    <text evidence="2 13">Belongs to the type III secretion exporter family.</text>
</comment>
<dbReference type="SUPFAM" id="SSF160544">
    <property type="entry name" value="EscU C-terminal domain-like"/>
    <property type="match status" value="1"/>
</dbReference>
<name>A0A9X1YFB6_9BURK</name>
<dbReference type="PANTHER" id="PTHR30531:SF12">
    <property type="entry name" value="FLAGELLAR BIOSYNTHETIC PROTEIN FLHB"/>
    <property type="match status" value="1"/>
</dbReference>
<dbReference type="NCBIfam" id="TIGR00328">
    <property type="entry name" value="flhB"/>
    <property type="match status" value="1"/>
</dbReference>